<keyword evidence="3 6" id="KW-1133">Transmembrane helix</keyword>
<gene>
    <name evidence="8" type="ORF">GCM10009759_49280</name>
</gene>
<feature type="transmembrane region" description="Helical" evidence="6">
    <location>
        <begin position="64"/>
        <end position="86"/>
    </location>
</feature>
<comment type="caution">
    <text evidence="8">The sequence shown here is derived from an EMBL/GenBank/DDBJ whole genome shotgun (WGS) entry which is preliminary data.</text>
</comment>
<dbReference type="PANTHER" id="PTHR43229">
    <property type="entry name" value="NODULATION PROTEIN J"/>
    <property type="match status" value="1"/>
</dbReference>
<dbReference type="Pfam" id="PF01061">
    <property type="entry name" value="ABC2_membrane"/>
    <property type="match status" value="1"/>
</dbReference>
<evidence type="ECO:0000256" key="1">
    <source>
        <dbReference type="ARBA" id="ARBA00004141"/>
    </source>
</evidence>
<dbReference type="PIRSF" id="PIRSF006648">
    <property type="entry name" value="DrrB"/>
    <property type="match status" value="1"/>
</dbReference>
<evidence type="ECO:0000259" key="7">
    <source>
        <dbReference type="PROSITE" id="PS51012"/>
    </source>
</evidence>
<keyword evidence="5" id="KW-0046">Antibiotic resistance</keyword>
<dbReference type="InterPro" id="IPR013525">
    <property type="entry name" value="ABC2_TM"/>
</dbReference>
<evidence type="ECO:0000256" key="4">
    <source>
        <dbReference type="ARBA" id="ARBA00023136"/>
    </source>
</evidence>
<dbReference type="InterPro" id="IPR000412">
    <property type="entry name" value="ABC_2_transport"/>
</dbReference>
<accession>A0ABN2XF61</accession>
<feature type="transmembrane region" description="Helical" evidence="6">
    <location>
        <begin position="184"/>
        <end position="201"/>
    </location>
</feature>
<evidence type="ECO:0000256" key="5">
    <source>
        <dbReference type="ARBA" id="ARBA00023251"/>
    </source>
</evidence>
<dbReference type="InterPro" id="IPR051784">
    <property type="entry name" value="Nod_factor_ABC_transporter"/>
</dbReference>
<feature type="transmembrane region" description="Helical" evidence="6">
    <location>
        <begin position="26"/>
        <end position="44"/>
    </location>
</feature>
<dbReference type="InterPro" id="IPR047817">
    <property type="entry name" value="ABC2_TM_bact-type"/>
</dbReference>
<feature type="transmembrane region" description="Helical" evidence="6">
    <location>
        <begin position="143"/>
        <end position="164"/>
    </location>
</feature>
<sequence>MKTPKPLRDTWLVFQRHLLLMSRSPLQIFLGVAQPVVYLALFAPLLKPALAPMGAGTMADAYRIYVPGMLVALALGGGLYVGFGLLAELGSGVIERARVTPVSRVALLLGRSLRDVVVLAVQAAVLIVLATPLGLLVRVPDLLLAYLLLALISLTSSAVSYGLALKVGNPDVLGQLVNNLAQPLMLLSGTLLPLALAPLWLRRVSDWNPFSWAVTGMRALFTGHPDDPAVWRSLALMAVVALAALLWSARRFARTVR</sequence>
<comment type="subcellular location">
    <subcellularLocation>
        <location evidence="6">Cell membrane</location>
        <topology evidence="6">Multi-pass membrane protein</topology>
    </subcellularLocation>
    <subcellularLocation>
        <location evidence="1">Membrane</location>
        <topology evidence="1">Multi-pass membrane protein</topology>
    </subcellularLocation>
</comment>
<evidence type="ECO:0000256" key="2">
    <source>
        <dbReference type="ARBA" id="ARBA00022692"/>
    </source>
</evidence>
<dbReference type="RefSeq" id="WP_344554765.1">
    <property type="nucleotide sequence ID" value="NZ_BAAANS010000036.1"/>
</dbReference>
<evidence type="ECO:0000256" key="3">
    <source>
        <dbReference type="ARBA" id="ARBA00022989"/>
    </source>
</evidence>
<evidence type="ECO:0000313" key="8">
    <source>
        <dbReference type="EMBL" id="GAA2109002.1"/>
    </source>
</evidence>
<evidence type="ECO:0000256" key="6">
    <source>
        <dbReference type="RuleBase" id="RU361157"/>
    </source>
</evidence>
<dbReference type="Proteomes" id="UP001500897">
    <property type="component" value="Unassembled WGS sequence"/>
</dbReference>
<keyword evidence="2 6" id="KW-0812">Transmembrane</keyword>
<dbReference type="PROSITE" id="PS51012">
    <property type="entry name" value="ABC_TM2"/>
    <property type="match status" value="1"/>
</dbReference>
<feature type="transmembrane region" description="Helical" evidence="6">
    <location>
        <begin position="229"/>
        <end position="249"/>
    </location>
</feature>
<keyword evidence="4 6" id="KW-0472">Membrane</keyword>
<organism evidence="8 9">
    <name type="scientific">Kitasatospora saccharophila</name>
    <dbReference type="NCBI Taxonomy" id="407973"/>
    <lineage>
        <taxon>Bacteria</taxon>
        <taxon>Bacillati</taxon>
        <taxon>Actinomycetota</taxon>
        <taxon>Actinomycetes</taxon>
        <taxon>Kitasatosporales</taxon>
        <taxon>Streptomycetaceae</taxon>
        <taxon>Kitasatospora</taxon>
    </lineage>
</organism>
<proteinExistence type="inferred from homology"/>
<keyword evidence="6" id="KW-0813">Transport</keyword>
<protein>
    <recommendedName>
        <fullName evidence="6">Transport permease protein</fullName>
    </recommendedName>
</protein>
<dbReference type="PANTHER" id="PTHR43229:SF2">
    <property type="entry name" value="NODULATION PROTEIN J"/>
    <property type="match status" value="1"/>
</dbReference>
<evidence type="ECO:0000313" key="9">
    <source>
        <dbReference type="Proteomes" id="UP001500897"/>
    </source>
</evidence>
<name>A0ABN2XF61_9ACTN</name>
<dbReference type="EMBL" id="BAAANS010000036">
    <property type="protein sequence ID" value="GAA2109002.1"/>
    <property type="molecule type" value="Genomic_DNA"/>
</dbReference>
<keyword evidence="6" id="KW-1003">Cell membrane</keyword>
<comment type="similarity">
    <text evidence="6">Belongs to the ABC-2 integral membrane protein family.</text>
</comment>
<feature type="transmembrane region" description="Helical" evidence="6">
    <location>
        <begin position="116"/>
        <end position="137"/>
    </location>
</feature>
<feature type="domain" description="ABC transmembrane type-2" evidence="7">
    <location>
        <begin position="26"/>
        <end position="255"/>
    </location>
</feature>
<keyword evidence="9" id="KW-1185">Reference proteome</keyword>
<reference evidence="8 9" key="1">
    <citation type="journal article" date="2019" name="Int. J. Syst. Evol. Microbiol.">
        <title>The Global Catalogue of Microorganisms (GCM) 10K type strain sequencing project: providing services to taxonomists for standard genome sequencing and annotation.</title>
        <authorList>
            <consortium name="The Broad Institute Genomics Platform"/>
            <consortium name="The Broad Institute Genome Sequencing Center for Infectious Disease"/>
            <person name="Wu L."/>
            <person name="Ma J."/>
        </authorList>
    </citation>
    <scope>NUCLEOTIDE SEQUENCE [LARGE SCALE GENOMIC DNA]</scope>
    <source>
        <strain evidence="8 9">JCM 14559</strain>
    </source>
</reference>